<evidence type="ECO:0000313" key="2">
    <source>
        <dbReference type="EMBL" id="PXA03682.1"/>
    </source>
</evidence>
<evidence type="ECO:0000313" key="3">
    <source>
        <dbReference type="Proteomes" id="UP000247099"/>
    </source>
</evidence>
<dbReference type="Pfam" id="PF05050">
    <property type="entry name" value="Methyltransf_21"/>
    <property type="match status" value="1"/>
</dbReference>
<dbReference type="Proteomes" id="UP000247099">
    <property type="component" value="Unassembled WGS sequence"/>
</dbReference>
<dbReference type="NCBIfam" id="TIGR01444">
    <property type="entry name" value="fkbM_fam"/>
    <property type="match status" value="1"/>
</dbReference>
<dbReference type="PANTHER" id="PTHR36973:SF4">
    <property type="entry name" value="NODULATION PROTEIN"/>
    <property type="match status" value="1"/>
</dbReference>
<accession>A0A317ZFN6</accession>
<dbReference type="InParanoid" id="A0A317ZFN6"/>
<dbReference type="RefSeq" id="WP_110131378.1">
    <property type="nucleotide sequence ID" value="NZ_QHJQ01000007.1"/>
</dbReference>
<dbReference type="InterPro" id="IPR006342">
    <property type="entry name" value="FkbM_mtfrase"/>
</dbReference>
<comment type="caution">
    <text evidence="2">The sequence shown here is derived from an EMBL/GenBank/DDBJ whole genome shotgun (WGS) entry which is preliminary data.</text>
</comment>
<name>A0A317ZFN6_9BACT</name>
<dbReference type="OrthoDB" id="5329963at2"/>
<gene>
    <name evidence="2" type="ORF">DDZ13_10325</name>
</gene>
<evidence type="ECO:0000259" key="1">
    <source>
        <dbReference type="Pfam" id="PF05050"/>
    </source>
</evidence>
<reference evidence="2 3" key="1">
    <citation type="submission" date="2018-05" db="EMBL/GenBank/DDBJ databases">
        <title>Coraliomargarita sinensis sp. nov., isolated from a marine solar saltern.</title>
        <authorList>
            <person name="Zhou L.Y."/>
        </authorList>
    </citation>
    <scope>NUCLEOTIDE SEQUENCE [LARGE SCALE GENOMIC DNA]</scope>
    <source>
        <strain evidence="2 3">WN38</strain>
    </source>
</reference>
<sequence>MNSTLRIGKSVINSVIKRMGVRLVNSDWGPRGFAATFAKLKQCGVELSVIYDVGASDGSWALETKKVFPRATYALFEPLSEYRATLVNLADGDSHIKFLRCALGSTRGEFELNCHDGQSSFLESTSWKTQRLKVPVETLDDLVETNKLPPPSLIKADIQGYELEMLKGAEETLKSCNFLFLEVSWLQIYEGGPYAGEILGFLAERGFHVYDICSYSMRPLDGRLTQSDVLFAHERTGLFSKRCWS</sequence>
<keyword evidence="3" id="KW-1185">Reference proteome</keyword>
<proteinExistence type="predicted"/>
<dbReference type="PANTHER" id="PTHR36973">
    <property type="entry name" value="SLL1456 PROTEIN-RELATED"/>
    <property type="match status" value="1"/>
</dbReference>
<dbReference type="Gene3D" id="3.40.50.150">
    <property type="entry name" value="Vaccinia Virus protein VP39"/>
    <property type="match status" value="1"/>
</dbReference>
<dbReference type="SUPFAM" id="SSF53335">
    <property type="entry name" value="S-adenosyl-L-methionine-dependent methyltransferases"/>
    <property type="match status" value="1"/>
</dbReference>
<dbReference type="GO" id="GO:0008171">
    <property type="term" value="F:O-methyltransferase activity"/>
    <property type="evidence" value="ECO:0007669"/>
    <property type="project" value="TreeGrafter"/>
</dbReference>
<dbReference type="AlphaFoldDB" id="A0A317ZFN6"/>
<dbReference type="EMBL" id="QHJQ01000007">
    <property type="protein sequence ID" value="PXA03682.1"/>
    <property type="molecule type" value="Genomic_DNA"/>
</dbReference>
<organism evidence="2 3">
    <name type="scientific">Coraliomargarita sinensis</name>
    <dbReference type="NCBI Taxonomy" id="2174842"/>
    <lineage>
        <taxon>Bacteria</taxon>
        <taxon>Pseudomonadati</taxon>
        <taxon>Verrucomicrobiota</taxon>
        <taxon>Opitutia</taxon>
        <taxon>Puniceicoccales</taxon>
        <taxon>Coraliomargaritaceae</taxon>
        <taxon>Coraliomargarita</taxon>
    </lineage>
</organism>
<feature type="domain" description="Methyltransferase FkbM" evidence="1">
    <location>
        <begin position="52"/>
        <end position="208"/>
    </location>
</feature>
<dbReference type="InterPro" id="IPR053188">
    <property type="entry name" value="FkbM_Methyltransferase"/>
</dbReference>
<protein>
    <recommendedName>
        <fullName evidence="1">Methyltransferase FkbM domain-containing protein</fullName>
    </recommendedName>
</protein>
<dbReference type="InterPro" id="IPR029063">
    <property type="entry name" value="SAM-dependent_MTases_sf"/>
</dbReference>